<sequence length="102" mass="12096">MAEVDRLPKINSFYYDEDSPHGLPQLFESLRKCLTKYVSNTISLFVKLDCVICQDDFGLPELHECMNISKRDCFNVYFERELYNTDWQILAFDFVSLNKNRP</sequence>
<keyword evidence="2" id="KW-1185">Reference proteome</keyword>
<evidence type="ECO:0000313" key="1">
    <source>
        <dbReference type="EMBL" id="GFQ84857.1"/>
    </source>
</evidence>
<evidence type="ECO:0000313" key="2">
    <source>
        <dbReference type="Proteomes" id="UP000887116"/>
    </source>
</evidence>
<dbReference type="Proteomes" id="UP000887116">
    <property type="component" value="Unassembled WGS sequence"/>
</dbReference>
<dbReference type="AlphaFoldDB" id="A0A8X6I039"/>
<reference evidence="1" key="1">
    <citation type="submission" date="2020-07" db="EMBL/GenBank/DDBJ databases">
        <title>Multicomponent nature underlies the extraordinary mechanical properties of spider dragline silk.</title>
        <authorList>
            <person name="Kono N."/>
            <person name="Nakamura H."/>
            <person name="Mori M."/>
            <person name="Yoshida Y."/>
            <person name="Ohtoshi R."/>
            <person name="Malay A.D."/>
            <person name="Moran D.A.P."/>
            <person name="Tomita M."/>
            <person name="Numata K."/>
            <person name="Arakawa K."/>
        </authorList>
    </citation>
    <scope>NUCLEOTIDE SEQUENCE</scope>
</reference>
<dbReference type="EMBL" id="BMAO01032819">
    <property type="protein sequence ID" value="GFQ84857.1"/>
    <property type="molecule type" value="Genomic_DNA"/>
</dbReference>
<proteinExistence type="predicted"/>
<comment type="caution">
    <text evidence="1">The sequence shown here is derived from an EMBL/GenBank/DDBJ whole genome shotgun (WGS) entry which is preliminary data.</text>
</comment>
<dbReference type="OrthoDB" id="6411667at2759"/>
<gene>
    <name evidence="1" type="ORF">TNCT_257101</name>
</gene>
<protein>
    <submittedName>
        <fullName evidence="1">Uncharacterized protein</fullName>
    </submittedName>
</protein>
<accession>A0A8X6I039</accession>
<organism evidence="1 2">
    <name type="scientific">Trichonephila clavata</name>
    <name type="common">Joro spider</name>
    <name type="synonym">Nephila clavata</name>
    <dbReference type="NCBI Taxonomy" id="2740835"/>
    <lineage>
        <taxon>Eukaryota</taxon>
        <taxon>Metazoa</taxon>
        <taxon>Ecdysozoa</taxon>
        <taxon>Arthropoda</taxon>
        <taxon>Chelicerata</taxon>
        <taxon>Arachnida</taxon>
        <taxon>Araneae</taxon>
        <taxon>Araneomorphae</taxon>
        <taxon>Entelegynae</taxon>
        <taxon>Araneoidea</taxon>
        <taxon>Nephilidae</taxon>
        <taxon>Trichonephila</taxon>
    </lineage>
</organism>
<name>A0A8X6I039_TRICU</name>